<evidence type="ECO:0000256" key="1">
    <source>
        <dbReference type="SAM" id="MobiDB-lite"/>
    </source>
</evidence>
<dbReference type="SUPFAM" id="SSF46785">
    <property type="entry name" value="Winged helix' DNA-binding domain"/>
    <property type="match status" value="1"/>
</dbReference>
<proteinExistence type="predicted"/>
<reference evidence="3" key="1">
    <citation type="submission" date="2019-10" db="EMBL/GenBank/DDBJ databases">
        <title>Corvus moneduloides (New Caledonian crow) genome, bCorMon1, primary haplotype.</title>
        <authorList>
            <person name="Rutz C."/>
            <person name="Fungtammasan C."/>
            <person name="Mountcastle J."/>
            <person name="Formenti G."/>
            <person name="Chow W."/>
            <person name="Howe K."/>
            <person name="Steele M.P."/>
            <person name="Fernandes J."/>
            <person name="Gilbert M.T.P."/>
            <person name="Fedrigo O."/>
            <person name="Jarvis E.D."/>
            <person name="Gemmell N."/>
        </authorList>
    </citation>
    <scope>NUCLEOTIDE SEQUENCE [LARGE SCALE GENOMIC DNA]</scope>
</reference>
<keyword evidence="3" id="KW-1185">Reference proteome</keyword>
<dbReference type="InterPro" id="IPR036390">
    <property type="entry name" value="WH_DNA-bd_sf"/>
</dbReference>
<accession>A0A8U7NZY9</accession>
<dbReference type="InterPro" id="IPR036388">
    <property type="entry name" value="WH-like_DNA-bd_sf"/>
</dbReference>
<dbReference type="Ensembl" id="ENSCMUT00000035539.1">
    <property type="protein sequence ID" value="ENSCMUP00000032693.1"/>
    <property type="gene ID" value="ENSCMUG00000020285.1"/>
</dbReference>
<organism evidence="2 3">
    <name type="scientific">Corvus moneduloides</name>
    <name type="common">New Caledonian crow</name>
    <dbReference type="NCBI Taxonomy" id="1196302"/>
    <lineage>
        <taxon>Eukaryota</taxon>
        <taxon>Metazoa</taxon>
        <taxon>Chordata</taxon>
        <taxon>Craniata</taxon>
        <taxon>Vertebrata</taxon>
        <taxon>Euteleostomi</taxon>
        <taxon>Archelosauria</taxon>
        <taxon>Archosauria</taxon>
        <taxon>Dinosauria</taxon>
        <taxon>Saurischia</taxon>
        <taxon>Theropoda</taxon>
        <taxon>Coelurosauria</taxon>
        <taxon>Aves</taxon>
        <taxon>Neognathae</taxon>
        <taxon>Neoaves</taxon>
        <taxon>Telluraves</taxon>
        <taxon>Australaves</taxon>
        <taxon>Passeriformes</taxon>
        <taxon>Corvoidea</taxon>
        <taxon>Corvidae</taxon>
        <taxon>Corvus</taxon>
    </lineage>
</organism>
<dbReference type="Proteomes" id="UP000694553">
    <property type="component" value="Unassembled WGS sequence"/>
</dbReference>
<feature type="compositionally biased region" description="Low complexity" evidence="1">
    <location>
        <begin position="1"/>
        <end position="14"/>
    </location>
</feature>
<dbReference type="AlphaFoldDB" id="A0A8U7NZY9"/>
<name>A0A8U7NZY9_CORMO</name>
<evidence type="ECO:0000313" key="3">
    <source>
        <dbReference type="Proteomes" id="UP000694553"/>
    </source>
</evidence>
<reference evidence="2" key="3">
    <citation type="submission" date="2025-09" db="UniProtKB">
        <authorList>
            <consortium name="Ensembl"/>
        </authorList>
    </citation>
    <scope>IDENTIFICATION</scope>
</reference>
<protein>
    <submittedName>
        <fullName evidence="2">Uncharacterized protein</fullName>
    </submittedName>
</protein>
<evidence type="ECO:0000313" key="2">
    <source>
        <dbReference type="Ensembl" id="ENSCMUP00000032693.1"/>
    </source>
</evidence>
<feature type="region of interest" description="Disordered" evidence="1">
    <location>
        <begin position="1"/>
        <end position="20"/>
    </location>
</feature>
<dbReference type="Gene3D" id="1.10.10.10">
    <property type="entry name" value="Winged helix-like DNA-binding domain superfamily/Winged helix DNA-binding domain"/>
    <property type="match status" value="1"/>
</dbReference>
<sequence length="77" mass="7785">MDGPGAAAAAAAAGAGPGASNVPAFLTKLWTLVEDPDTDALICWSPVSPRECGEDSWECGREEFPAIRGGEVGARPG</sequence>
<reference evidence="2" key="2">
    <citation type="submission" date="2025-08" db="UniProtKB">
        <authorList>
            <consortium name="Ensembl"/>
        </authorList>
    </citation>
    <scope>IDENTIFICATION</scope>
</reference>